<dbReference type="Gene3D" id="3.10.129.10">
    <property type="entry name" value="Hotdog Thioesterase"/>
    <property type="match status" value="1"/>
</dbReference>
<sequence length="148" mass="16335">MIMEADRIRDLLPHRFPMLLVDRVLDAEPGVSVTAVKAITVNEPCYADVRADDSDLAYPEVLMMESWGQAAGVLVLLGEDLGDRVMLFGSMSGVDVHRRVFPGDVLEHRVRIFRALADTVIFEGDCRVAGEPVMTVGRMVMAFRGVTT</sequence>
<dbReference type="InterPro" id="IPR029069">
    <property type="entry name" value="HotDog_dom_sf"/>
</dbReference>
<dbReference type="EC" id="4.2.1.-" evidence="3"/>
<evidence type="ECO:0000256" key="2">
    <source>
        <dbReference type="ARBA" id="ARBA00023239"/>
    </source>
</evidence>
<comment type="similarity">
    <text evidence="1">Belongs to the thioester dehydratase family. FabZ subfamily.</text>
</comment>
<dbReference type="PANTHER" id="PTHR30272:SF1">
    <property type="entry name" value="3-HYDROXYACYL-[ACYL-CARRIER-PROTEIN] DEHYDRATASE"/>
    <property type="match status" value="1"/>
</dbReference>
<keyword evidence="2 3" id="KW-0456">Lyase</keyword>
<comment type="caution">
    <text evidence="3">The sequence shown here is derived from an EMBL/GenBank/DDBJ whole genome shotgun (WGS) entry which is preliminary data.</text>
</comment>
<dbReference type="PANTHER" id="PTHR30272">
    <property type="entry name" value="3-HYDROXYACYL-[ACYL-CARRIER-PROTEIN] DEHYDRATASE"/>
    <property type="match status" value="1"/>
</dbReference>
<evidence type="ECO:0000256" key="1">
    <source>
        <dbReference type="ARBA" id="ARBA00009174"/>
    </source>
</evidence>
<dbReference type="Proteomes" id="UP001597045">
    <property type="component" value="Unassembled WGS sequence"/>
</dbReference>
<dbReference type="SUPFAM" id="SSF54637">
    <property type="entry name" value="Thioesterase/thiol ester dehydrase-isomerase"/>
    <property type="match status" value="1"/>
</dbReference>
<evidence type="ECO:0000313" key="4">
    <source>
        <dbReference type="Proteomes" id="UP001597045"/>
    </source>
</evidence>
<evidence type="ECO:0000313" key="3">
    <source>
        <dbReference type="EMBL" id="MFD1050428.1"/>
    </source>
</evidence>
<gene>
    <name evidence="3" type="ORF">ACFQ1S_35330</name>
</gene>
<organism evidence="3 4">
    <name type="scientific">Kibdelosporangium lantanae</name>
    <dbReference type="NCBI Taxonomy" id="1497396"/>
    <lineage>
        <taxon>Bacteria</taxon>
        <taxon>Bacillati</taxon>
        <taxon>Actinomycetota</taxon>
        <taxon>Actinomycetes</taxon>
        <taxon>Pseudonocardiales</taxon>
        <taxon>Pseudonocardiaceae</taxon>
        <taxon>Kibdelosporangium</taxon>
    </lineage>
</organism>
<dbReference type="GO" id="GO:0016829">
    <property type="term" value="F:lyase activity"/>
    <property type="evidence" value="ECO:0007669"/>
    <property type="project" value="UniProtKB-KW"/>
</dbReference>
<dbReference type="Pfam" id="PF07977">
    <property type="entry name" value="FabA"/>
    <property type="match status" value="1"/>
</dbReference>
<dbReference type="InterPro" id="IPR013114">
    <property type="entry name" value="FabA_FabZ"/>
</dbReference>
<accession>A0ABW3MJX3</accession>
<name>A0ABW3MJX3_9PSEU</name>
<dbReference type="EMBL" id="JBHTIS010002830">
    <property type="protein sequence ID" value="MFD1050428.1"/>
    <property type="molecule type" value="Genomic_DNA"/>
</dbReference>
<reference evidence="4" key="1">
    <citation type="journal article" date="2019" name="Int. J. Syst. Evol. Microbiol.">
        <title>The Global Catalogue of Microorganisms (GCM) 10K type strain sequencing project: providing services to taxonomists for standard genome sequencing and annotation.</title>
        <authorList>
            <consortium name="The Broad Institute Genomics Platform"/>
            <consortium name="The Broad Institute Genome Sequencing Center for Infectious Disease"/>
            <person name="Wu L."/>
            <person name="Ma J."/>
        </authorList>
    </citation>
    <scope>NUCLEOTIDE SEQUENCE [LARGE SCALE GENOMIC DNA]</scope>
    <source>
        <strain evidence="4">JCM 31486</strain>
    </source>
</reference>
<keyword evidence="4" id="KW-1185">Reference proteome</keyword>
<proteinExistence type="inferred from homology"/>
<protein>
    <submittedName>
        <fullName evidence="3">3-hydroxyacyl-ACP dehydratase FabZ family protein</fullName>
        <ecNumber evidence="3">4.2.1.-</ecNumber>
    </submittedName>
</protein>